<feature type="domain" description="Sulfotransferase" evidence="4">
    <location>
        <begin position="1"/>
        <end position="172"/>
    </location>
</feature>
<dbReference type="SUPFAM" id="SSF52540">
    <property type="entry name" value="P-loop containing nucleoside triphosphate hydrolases"/>
    <property type="match status" value="1"/>
</dbReference>
<dbReference type="Pfam" id="PF00685">
    <property type="entry name" value="Sulfotransfer_1"/>
    <property type="match status" value="1"/>
</dbReference>
<evidence type="ECO:0000313" key="6">
    <source>
        <dbReference type="Proteomes" id="UP001152622"/>
    </source>
</evidence>
<keyword evidence="2 3" id="KW-0808">Transferase</keyword>
<sequence length="187" mass="22255">MPPGLKDKRAKIVYVTRNPKDNVVSSYHFCHAWAYLKTPKSFEDFMEQFLEGTGAAASWFNHIREWYSKRDQYNILFLSYEDMVKDLKSEVLKICKFLGKNLDGPTIDRVVERSTFKNMRKDPKANYEFLPQEVLDREWGHFMCKGTVGDWKNTFTVAQSERFAQVFQERMRVLPLQFTWDIHEHPE</sequence>
<evidence type="ECO:0000313" key="5">
    <source>
        <dbReference type="EMBL" id="KAJ8345775.1"/>
    </source>
</evidence>
<accession>A0A9Q1IL09</accession>
<dbReference type="Proteomes" id="UP001152622">
    <property type="component" value="Chromosome 12"/>
</dbReference>
<name>A0A9Q1IL09_SYNKA</name>
<dbReference type="GO" id="GO:0008146">
    <property type="term" value="F:sulfotransferase activity"/>
    <property type="evidence" value="ECO:0007669"/>
    <property type="project" value="InterPro"/>
</dbReference>
<dbReference type="PANTHER" id="PTHR11783">
    <property type="entry name" value="SULFOTRANSFERASE SULT"/>
    <property type="match status" value="1"/>
</dbReference>
<dbReference type="OrthoDB" id="205623at2759"/>
<protein>
    <recommendedName>
        <fullName evidence="3">Sulfotransferase</fullName>
        <ecNumber evidence="3">2.8.2.-</ecNumber>
    </recommendedName>
</protein>
<evidence type="ECO:0000256" key="2">
    <source>
        <dbReference type="ARBA" id="ARBA00022679"/>
    </source>
</evidence>
<dbReference type="InterPro" id="IPR000863">
    <property type="entry name" value="Sulfotransferase_dom"/>
</dbReference>
<dbReference type="InterPro" id="IPR027417">
    <property type="entry name" value="P-loop_NTPase"/>
</dbReference>
<comment type="similarity">
    <text evidence="1 3">Belongs to the sulfotransferase 1 family.</text>
</comment>
<gene>
    <name evidence="5" type="ORF">SKAU_G00299680</name>
</gene>
<evidence type="ECO:0000256" key="1">
    <source>
        <dbReference type="ARBA" id="ARBA00005771"/>
    </source>
</evidence>
<dbReference type="Gene3D" id="3.40.50.300">
    <property type="entry name" value="P-loop containing nucleotide triphosphate hydrolases"/>
    <property type="match status" value="1"/>
</dbReference>
<keyword evidence="6" id="KW-1185">Reference proteome</keyword>
<organism evidence="5 6">
    <name type="scientific">Synaphobranchus kaupii</name>
    <name type="common">Kaup's arrowtooth eel</name>
    <dbReference type="NCBI Taxonomy" id="118154"/>
    <lineage>
        <taxon>Eukaryota</taxon>
        <taxon>Metazoa</taxon>
        <taxon>Chordata</taxon>
        <taxon>Craniata</taxon>
        <taxon>Vertebrata</taxon>
        <taxon>Euteleostomi</taxon>
        <taxon>Actinopterygii</taxon>
        <taxon>Neopterygii</taxon>
        <taxon>Teleostei</taxon>
        <taxon>Anguilliformes</taxon>
        <taxon>Synaphobranchidae</taxon>
        <taxon>Synaphobranchus</taxon>
    </lineage>
</organism>
<reference evidence="5" key="1">
    <citation type="journal article" date="2023" name="Science">
        <title>Genome structures resolve the early diversification of teleost fishes.</title>
        <authorList>
            <person name="Parey E."/>
            <person name="Louis A."/>
            <person name="Montfort J."/>
            <person name="Bouchez O."/>
            <person name="Roques C."/>
            <person name="Iampietro C."/>
            <person name="Lluch J."/>
            <person name="Castinel A."/>
            <person name="Donnadieu C."/>
            <person name="Desvignes T."/>
            <person name="Floi Bucao C."/>
            <person name="Jouanno E."/>
            <person name="Wen M."/>
            <person name="Mejri S."/>
            <person name="Dirks R."/>
            <person name="Jansen H."/>
            <person name="Henkel C."/>
            <person name="Chen W.J."/>
            <person name="Zahm M."/>
            <person name="Cabau C."/>
            <person name="Klopp C."/>
            <person name="Thompson A.W."/>
            <person name="Robinson-Rechavi M."/>
            <person name="Braasch I."/>
            <person name="Lecointre G."/>
            <person name="Bobe J."/>
            <person name="Postlethwait J.H."/>
            <person name="Berthelot C."/>
            <person name="Roest Crollius H."/>
            <person name="Guiguen Y."/>
        </authorList>
    </citation>
    <scope>NUCLEOTIDE SEQUENCE</scope>
    <source>
        <strain evidence="5">WJC10195</strain>
    </source>
</reference>
<evidence type="ECO:0000259" key="4">
    <source>
        <dbReference type="Pfam" id="PF00685"/>
    </source>
</evidence>
<dbReference type="AlphaFoldDB" id="A0A9Q1IL09"/>
<evidence type="ECO:0000256" key="3">
    <source>
        <dbReference type="RuleBase" id="RU361155"/>
    </source>
</evidence>
<comment type="caution">
    <text evidence="5">The sequence shown here is derived from an EMBL/GenBank/DDBJ whole genome shotgun (WGS) entry which is preliminary data.</text>
</comment>
<dbReference type="EMBL" id="JAINUF010000012">
    <property type="protein sequence ID" value="KAJ8345775.1"/>
    <property type="molecule type" value="Genomic_DNA"/>
</dbReference>
<dbReference type="EC" id="2.8.2.-" evidence="3"/>
<proteinExistence type="inferred from homology"/>